<gene>
    <name evidence="1" type="ORF">KDM92_12620</name>
</gene>
<organism evidence="1 2">
    <name type="scientific">Undibacterium baiyunense</name>
    <dbReference type="NCBI Taxonomy" id="2828731"/>
    <lineage>
        <taxon>Bacteria</taxon>
        <taxon>Pseudomonadati</taxon>
        <taxon>Pseudomonadota</taxon>
        <taxon>Betaproteobacteria</taxon>
        <taxon>Burkholderiales</taxon>
        <taxon>Oxalobacteraceae</taxon>
        <taxon>Undibacterium</taxon>
    </lineage>
</organism>
<dbReference type="InterPro" id="IPR045633">
    <property type="entry name" value="DUF6414"/>
</dbReference>
<dbReference type="EMBL" id="JAGSPM010000007">
    <property type="protein sequence ID" value="MBR7747428.1"/>
    <property type="molecule type" value="Genomic_DNA"/>
</dbReference>
<name>A0A941I2F2_9BURK</name>
<comment type="caution">
    <text evidence="1">The sequence shown here is derived from an EMBL/GenBank/DDBJ whole genome shotgun (WGS) entry which is preliminary data.</text>
</comment>
<proteinExistence type="predicted"/>
<dbReference type="RefSeq" id="WP_212684820.1">
    <property type="nucleotide sequence ID" value="NZ_JAGSPM010000007.1"/>
</dbReference>
<evidence type="ECO:0000313" key="1">
    <source>
        <dbReference type="EMBL" id="MBR7747428.1"/>
    </source>
</evidence>
<evidence type="ECO:0000313" key="2">
    <source>
        <dbReference type="Proteomes" id="UP000680158"/>
    </source>
</evidence>
<dbReference type="Pfam" id="PF19952">
    <property type="entry name" value="DUF6414"/>
    <property type="match status" value="1"/>
</dbReference>
<keyword evidence="2" id="KW-1185">Reference proteome</keyword>
<sequence>MTSSAEQNSQNVESIFNFLYIDQLRLSHIYAQLSNDGLISSSKKTQRHSDKDVFKGGASIGVLKGDYTGESGAESGIEHQIDTSYSRPSDVLNSLWENGFLEEKIKNADLGSMVLVNGSLTLMDFSMLKEMWPAILEMNIKNEAELKSPKDRKAFTDNARRDSKMILELVKHVPHLIQGSIKTEDDIQCWYTLKPDSMLISSGDLMLKHGGKIQGNWYVMGVLDAKPDANNSAIDLSQIGSVAAHLDPMKAGIRQSLGRPINQYGITPILILSVIRKCKS</sequence>
<dbReference type="Proteomes" id="UP000680158">
    <property type="component" value="Unassembled WGS sequence"/>
</dbReference>
<dbReference type="AlphaFoldDB" id="A0A941I2F2"/>
<reference evidence="1 2" key="1">
    <citation type="submission" date="2021-04" db="EMBL/GenBank/DDBJ databases">
        <title>novel species isolated from subtropical streams in China.</title>
        <authorList>
            <person name="Lu H."/>
        </authorList>
    </citation>
    <scope>NUCLEOTIDE SEQUENCE [LARGE SCALE GENOMIC DNA]</scope>
    <source>
        <strain evidence="1 2">BYS107W</strain>
    </source>
</reference>
<accession>A0A941I2F2</accession>
<protein>
    <submittedName>
        <fullName evidence="1">Uncharacterized protein</fullName>
    </submittedName>
</protein>